<feature type="transmembrane region" description="Helical" evidence="8">
    <location>
        <begin position="216"/>
        <end position="239"/>
    </location>
</feature>
<accession>A0A7W7H6Z8</accession>
<feature type="transmembrane region" description="Helical" evidence="8">
    <location>
        <begin position="52"/>
        <end position="78"/>
    </location>
</feature>
<dbReference type="InterPro" id="IPR037294">
    <property type="entry name" value="ABC_BtuC-like"/>
</dbReference>
<keyword evidence="5 8" id="KW-0472">Membrane</keyword>
<comment type="subcellular location">
    <subcellularLocation>
        <location evidence="6">Cell membrane</location>
        <topology evidence="6">Multi-pass membrane protein</topology>
    </subcellularLocation>
    <subcellularLocation>
        <location evidence="1">Membrane</location>
        <topology evidence="1">Multi-pass membrane protein</topology>
    </subcellularLocation>
</comment>
<comment type="similarity">
    <text evidence="2 6">Belongs to the ABC-3 integral membrane protein family.</text>
</comment>
<organism evidence="9 10">
    <name type="scientific">Actinoplanes octamycinicus</name>
    <dbReference type="NCBI Taxonomy" id="135948"/>
    <lineage>
        <taxon>Bacteria</taxon>
        <taxon>Bacillati</taxon>
        <taxon>Actinomycetota</taxon>
        <taxon>Actinomycetes</taxon>
        <taxon>Micromonosporales</taxon>
        <taxon>Micromonosporaceae</taxon>
        <taxon>Actinoplanes</taxon>
    </lineage>
</organism>
<feature type="compositionally biased region" description="Gly residues" evidence="7">
    <location>
        <begin position="450"/>
        <end position="467"/>
    </location>
</feature>
<protein>
    <submittedName>
        <fullName evidence="9">ABC-type Mn2+/Zn2+ transport system permease subunit</fullName>
    </submittedName>
</protein>
<dbReference type="GO" id="GO:0043190">
    <property type="term" value="C:ATP-binding cassette (ABC) transporter complex"/>
    <property type="evidence" value="ECO:0007669"/>
    <property type="project" value="InterPro"/>
</dbReference>
<proteinExistence type="inferred from homology"/>
<evidence type="ECO:0000313" key="10">
    <source>
        <dbReference type="Proteomes" id="UP000546162"/>
    </source>
</evidence>
<dbReference type="RefSeq" id="WP_311775351.1">
    <property type="nucleotide sequence ID" value="NZ_BAABFG010000005.1"/>
</dbReference>
<feature type="transmembrane region" description="Helical" evidence="8">
    <location>
        <begin position="90"/>
        <end position="108"/>
    </location>
</feature>
<feature type="transmembrane region" description="Helical" evidence="8">
    <location>
        <begin position="177"/>
        <end position="204"/>
    </location>
</feature>
<dbReference type="Proteomes" id="UP000546162">
    <property type="component" value="Unassembled WGS sequence"/>
</dbReference>
<evidence type="ECO:0000313" key="9">
    <source>
        <dbReference type="EMBL" id="MBB4745019.1"/>
    </source>
</evidence>
<dbReference type="GO" id="GO:0010043">
    <property type="term" value="P:response to zinc ion"/>
    <property type="evidence" value="ECO:0007669"/>
    <property type="project" value="TreeGrafter"/>
</dbReference>
<comment type="caution">
    <text evidence="9">The sequence shown here is derived from an EMBL/GenBank/DDBJ whole genome shotgun (WGS) entry which is preliminary data.</text>
</comment>
<feature type="region of interest" description="Disordered" evidence="7">
    <location>
        <begin position="417"/>
        <end position="475"/>
    </location>
</feature>
<gene>
    <name evidence="9" type="ORF">BJY16_008478</name>
</gene>
<evidence type="ECO:0000256" key="4">
    <source>
        <dbReference type="ARBA" id="ARBA00022989"/>
    </source>
</evidence>
<feature type="transmembrane region" description="Helical" evidence="8">
    <location>
        <begin position="12"/>
        <end position="32"/>
    </location>
</feature>
<keyword evidence="3 6" id="KW-0812">Transmembrane</keyword>
<sequence>MTAFTVPFMGRALAELLLLGLVCGPVGFFVFARRLSFTADALTHTVFPGVVIGFLAGGASGLLAGALTAALLTAVVLTLITRRGGVTDDAATAVLLTSMFAIGVALVSRKPSYTADLTAFLFGRLLTVSPAQVAATAVLVALILAGLAMLARALLFRAFDPAGAAAAGYRASWLDLWLNVLVALVVVATVQAVGTILVVALLVVPPAAARLVSTRPIPIVLLSTALILLAGPLGLWLSWTASVDHGVPLGAAPTVVLLLVLAYLLALATAALRRAPAAAETRPTPLSAVGCRVSAGPEGCLVGPEGPVSPSRASAPGGVSVRSAVGCRVSAGAEGCLVGPEAPVSPSRASAPGGVSVRSAVGCRVSAGAEGCLVGPEAPVSPSRASAPGGVSVRSAVGCRVSAGAEGCLAGAEAPVRASRPPVPAGGAGPDGPVGVAGLDGTAGCAGQDGSLGGGRTAASGGSGGRAGVSAGRTA</sequence>
<dbReference type="SUPFAM" id="SSF81345">
    <property type="entry name" value="ABC transporter involved in vitamin B12 uptake, BtuC"/>
    <property type="match status" value="1"/>
</dbReference>
<dbReference type="Gene3D" id="1.10.3470.10">
    <property type="entry name" value="ABC transporter involved in vitamin B12 uptake, BtuC"/>
    <property type="match status" value="1"/>
</dbReference>
<dbReference type="AlphaFoldDB" id="A0A7W7H6Z8"/>
<keyword evidence="10" id="KW-1185">Reference proteome</keyword>
<evidence type="ECO:0000256" key="2">
    <source>
        <dbReference type="ARBA" id="ARBA00008034"/>
    </source>
</evidence>
<dbReference type="EMBL" id="JACHNB010000001">
    <property type="protein sequence ID" value="MBB4745019.1"/>
    <property type="molecule type" value="Genomic_DNA"/>
</dbReference>
<evidence type="ECO:0000256" key="6">
    <source>
        <dbReference type="RuleBase" id="RU003943"/>
    </source>
</evidence>
<evidence type="ECO:0000256" key="1">
    <source>
        <dbReference type="ARBA" id="ARBA00004141"/>
    </source>
</evidence>
<dbReference type="PANTHER" id="PTHR30477:SF13">
    <property type="entry name" value="IRON TRANSPORT SYSTEM MEMBRANE PROTEIN HI_0360-RELATED"/>
    <property type="match status" value="1"/>
</dbReference>
<reference evidence="9 10" key="1">
    <citation type="submission" date="2020-08" db="EMBL/GenBank/DDBJ databases">
        <title>Sequencing the genomes of 1000 actinobacteria strains.</title>
        <authorList>
            <person name="Klenk H.-P."/>
        </authorList>
    </citation>
    <scope>NUCLEOTIDE SEQUENCE [LARGE SCALE GENOMIC DNA]</scope>
    <source>
        <strain evidence="9 10">DSM 45809</strain>
    </source>
</reference>
<dbReference type="GO" id="GO:0055085">
    <property type="term" value="P:transmembrane transport"/>
    <property type="evidence" value="ECO:0007669"/>
    <property type="project" value="InterPro"/>
</dbReference>
<evidence type="ECO:0000256" key="8">
    <source>
        <dbReference type="SAM" id="Phobius"/>
    </source>
</evidence>
<evidence type="ECO:0000256" key="7">
    <source>
        <dbReference type="SAM" id="MobiDB-lite"/>
    </source>
</evidence>
<evidence type="ECO:0000256" key="5">
    <source>
        <dbReference type="ARBA" id="ARBA00023136"/>
    </source>
</evidence>
<name>A0A7W7H6Z8_9ACTN</name>
<keyword evidence="4 8" id="KW-1133">Transmembrane helix</keyword>
<keyword evidence="6" id="KW-0813">Transport</keyword>
<dbReference type="PANTHER" id="PTHR30477">
    <property type="entry name" value="ABC-TRANSPORTER METAL-BINDING PROTEIN"/>
    <property type="match status" value="1"/>
</dbReference>
<evidence type="ECO:0000256" key="3">
    <source>
        <dbReference type="ARBA" id="ARBA00022692"/>
    </source>
</evidence>
<dbReference type="InterPro" id="IPR001626">
    <property type="entry name" value="ABC_TroCD"/>
</dbReference>
<feature type="transmembrane region" description="Helical" evidence="8">
    <location>
        <begin position="128"/>
        <end position="147"/>
    </location>
</feature>
<dbReference type="Pfam" id="PF00950">
    <property type="entry name" value="ABC-3"/>
    <property type="match status" value="1"/>
</dbReference>
<feature type="transmembrane region" description="Helical" evidence="8">
    <location>
        <begin position="251"/>
        <end position="272"/>
    </location>
</feature>